<dbReference type="HOGENOM" id="CLU_036024_0_0_1"/>
<keyword evidence="5 11" id="KW-0808">Transferase</keyword>
<dbReference type="SUPFAM" id="SSF55729">
    <property type="entry name" value="Acyl-CoA N-acyltransferases (Nat)"/>
    <property type="match status" value="1"/>
</dbReference>
<dbReference type="GO" id="GO:0000781">
    <property type="term" value="C:chromosome, telomeric region"/>
    <property type="evidence" value="ECO:0007669"/>
    <property type="project" value="GOC"/>
</dbReference>
<evidence type="ECO:0000256" key="7">
    <source>
        <dbReference type="ARBA" id="ARBA00023204"/>
    </source>
</evidence>
<protein>
    <recommendedName>
        <fullName evidence="4 11">Histone acetyltransferase type B catalytic subunit</fullName>
        <ecNumber evidence="3 11">2.3.1.48</ecNumber>
    </recommendedName>
</protein>
<dbReference type="Pfam" id="PF21183">
    <property type="entry name" value="HAT1_C"/>
    <property type="match status" value="1"/>
</dbReference>
<feature type="domain" description="N-acetyltransferase" evidence="16">
    <location>
        <begin position="188"/>
        <end position="252"/>
    </location>
</feature>
<dbReference type="InterPro" id="IPR016181">
    <property type="entry name" value="Acyl_CoA_acyltransferase"/>
</dbReference>
<comment type="subcellular location">
    <subcellularLocation>
        <location evidence="1">Nucleus</location>
    </subcellularLocation>
</comment>
<reference evidence="20" key="1">
    <citation type="submission" date="2011-05" db="EMBL/GenBank/DDBJ databases">
        <authorList>
            <person name="Richards S.R."/>
            <person name="Qu J."/>
            <person name="Jiang H."/>
            <person name="Jhangiani S.N."/>
            <person name="Agravi P."/>
            <person name="Goodspeed R."/>
            <person name="Gross S."/>
            <person name="Mandapat C."/>
            <person name="Jackson L."/>
            <person name="Mathew T."/>
            <person name="Pu L."/>
            <person name="Thornton R."/>
            <person name="Saada N."/>
            <person name="Wilczek-Boney K.B."/>
            <person name="Lee S."/>
            <person name="Kovar C."/>
            <person name="Wu Y."/>
            <person name="Scherer S.E."/>
            <person name="Worley K.C."/>
            <person name="Muzny D.M."/>
            <person name="Gibbs R."/>
        </authorList>
    </citation>
    <scope>NUCLEOTIDE SEQUENCE</scope>
    <source>
        <strain evidence="20">Brora</strain>
    </source>
</reference>
<feature type="region of interest" description="Interaction with histone H4 N-terminus" evidence="13">
    <location>
        <begin position="51"/>
        <end position="53"/>
    </location>
</feature>
<feature type="active site" description="Proton donor/acceptor" evidence="12">
    <location>
        <position position="266"/>
    </location>
</feature>
<dbReference type="AlphaFoldDB" id="T1IZF3"/>
<dbReference type="GO" id="GO:0005634">
    <property type="term" value="C:nucleus"/>
    <property type="evidence" value="ECO:0007669"/>
    <property type="project" value="UniProtKB-SubCell"/>
</dbReference>
<evidence type="ECO:0000256" key="10">
    <source>
        <dbReference type="ARBA" id="ARBA00048017"/>
    </source>
</evidence>
<name>T1IZF3_STRMM</name>
<evidence type="ECO:0000256" key="11">
    <source>
        <dbReference type="PIRNR" id="PIRNR038084"/>
    </source>
</evidence>
<dbReference type="STRING" id="126957.T1IZF3"/>
<dbReference type="Pfam" id="PF00583">
    <property type="entry name" value="Acetyltransf_1"/>
    <property type="match status" value="1"/>
</dbReference>
<keyword evidence="15" id="KW-0175">Coiled coil</keyword>
<evidence type="ECO:0000256" key="14">
    <source>
        <dbReference type="PIRSR" id="PIRSR038084-3"/>
    </source>
</evidence>
<dbReference type="CDD" id="cd04301">
    <property type="entry name" value="NAT_SF"/>
    <property type="match status" value="1"/>
</dbReference>
<dbReference type="InterPro" id="IPR048776">
    <property type="entry name" value="HAT1_C"/>
</dbReference>
<evidence type="ECO:0000256" key="9">
    <source>
        <dbReference type="ARBA" id="ARBA00023315"/>
    </source>
</evidence>
<dbReference type="Pfam" id="PF10394">
    <property type="entry name" value="Hat1_N"/>
    <property type="match status" value="1"/>
</dbReference>
<keyword evidence="7" id="KW-0234">DNA repair</keyword>
<keyword evidence="6" id="KW-0227">DNA damage</keyword>
<dbReference type="InterPro" id="IPR019467">
    <property type="entry name" value="Hat1_N"/>
</dbReference>
<feature type="region of interest" description="Interaction with histone H4 N-terminus" evidence="13">
    <location>
        <begin position="215"/>
        <end position="217"/>
    </location>
</feature>
<reference evidence="19" key="2">
    <citation type="submission" date="2015-02" db="UniProtKB">
        <authorList>
            <consortium name="EnsemblMetazoa"/>
        </authorList>
    </citation>
    <scope>IDENTIFICATION</scope>
</reference>
<dbReference type="Proteomes" id="UP000014500">
    <property type="component" value="Unassembled WGS sequence"/>
</dbReference>
<dbReference type="GO" id="GO:0004402">
    <property type="term" value="F:histone acetyltransferase activity"/>
    <property type="evidence" value="ECO:0007669"/>
    <property type="project" value="UniProtKB-UniRule"/>
</dbReference>
<feature type="site" description="Interaction with histone H4 N-terminus" evidence="14">
    <location>
        <position position="189"/>
    </location>
</feature>
<feature type="domain" description="Histone acetyl transferase HAT1 N-terminal" evidence="17">
    <location>
        <begin position="14"/>
        <end position="177"/>
    </location>
</feature>
<dbReference type="InterPro" id="IPR037113">
    <property type="entry name" value="Hat1_N_sf"/>
</dbReference>
<keyword evidence="8" id="KW-0539">Nucleus</keyword>
<comment type="catalytic activity">
    <reaction evidence="10 11">
        <text>L-lysyl-[protein] + acetyl-CoA = N(6)-acetyl-L-lysyl-[protein] + CoA + H(+)</text>
        <dbReference type="Rhea" id="RHEA:45948"/>
        <dbReference type="Rhea" id="RHEA-COMP:9752"/>
        <dbReference type="Rhea" id="RHEA-COMP:10731"/>
        <dbReference type="ChEBI" id="CHEBI:15378"/>
        <dbReference type="ChEBI" id="CHEBI:29969"/>
        <dbReference type="ChEBI" id="CHEBI:57287"/>
        <dbReference type="ChEBI" id="CHEBI:57288"/>
        <dbReference type="ChEBI" id="CHEBI:61930"/>
        <dbReference type="EC" id="2.3.1.48"/>
    </reaction>
</comment>
<sequence length="413" mass="48625">MAAVSILRSKLEAYVSSTNKALDFKLVRNEVDVHSDKASFKPEFTHQIFGDNESVFGYRDLSIQLYYTSASLHPYLGMNYSEKIDPSKYDGVEADVILPKIAEKLQPGFATNLDEFILSITSKNSKFKPYGEKLHEFTNLDPENMKRIYEIYKCDITTAGFKNYFERLQTFVLWYIDAASFIDVDDEKWKFYLVYEKYKDCENQRFAIAGFCTVYHYYAYPNLTRPRISQMLVLPPFQRRGIGAELLQTICTMYVADPEVLDITVEDPSEEFVRLRDYLDSKNCLKLKSFKTECLRDGFSEEMATEAQMKLKLNKKQSRRIYEILRLRITDTGNCGQYRSYRLDIKNRLNLPFQKQQSDLMKLQKTLRPEELKATLNYTNKEQRIEQLERQYQELETDYRRVLDRLAMSKLSS</sequence>
<evidence type="ECO:0000313" key="19">
    <source>
        <dbReference type="EnsemblMetazoa" id="SMAR006627-PA"/>
    </source>
</evidence>
<dbReference type="PhylomeDB" id="T1IZF3"/>
<evidence type="ECO:0000256" key="15">
    <source>
        <dbReference type="SAM" id="Coils"/>
    </source>
</evidence>
<evidence type="ECO:0000256" key="1">
    <source>
        <dbReference type="ARBA" id="ARBA00004123"/>
    </source>
</evidence>
<evidence type="ECO:0000256" key="13">
    <source>
        <dbReference type="PIRSR" id="PIRSR038084-2"/>
    </source>
</evidence>
<dbReference type="GO" id="GO:0006281">
    <property type="term" value="P:DNA repair"/>
    <property type="evidence" value="ECO:0007669"/>
    <property type="project" value="UniProtKB-KW"/>
</dbReference>
<evidence type="ECO:0000259" key="18">
    <source>
        <dbReference type="Pfam" id="PF21183"/>
    </source>
</evidence>
<evidence type="ECO:0000256" key="5">
    <source>
        <dbReference type="ARBA" id="ARBA00022679"/>
    </source>
</evidence>
<evidence type="ECO:0000256" key="6">
    <source>
        <dbReference type="ARBA" id="ARBA00022763"/>
    </source>
</evidence>
<evidence type="ECO:0000256" key="8">
    <source>
        <dbReference type="ARBA" id="ARBA00023242"/>
    </source>
</evidence>
<dbReference type="Gene3D" id="1.10.10.390">
    <property type="match status" value="1"/>
</dbReference>
<dbReference type="eggNOG" id="KOG2696">
    <property type="taxonomic scope" value="Eukaryota"/>
</dbReference>
<dbReference type="Gene3D" id="3.40.630.30">
    <property type="match status" value="1"/>
</dbReference>
<dbReference type="InterPro" id="IPR017380">
    <property type="entry name" value="Hist_AcTrfase_B-typ_cat-su"/>
</dbReference>
<evidence type="ECO:0000256" key="2">
    <source>
        <dbReference type="ARBA" id="ARBA00010543"/>
    </source>
</evidence>
<dbReference type="EMBL" id="JH431714">
    <property type="status" value="NOT_ANNOTATED_CDS"/>
    <property type="molecule type" value="Genomic_DNA"/>
</dbReference>
<keyword evidence="9 11" id="KW-0012">Acyltransferase</keyword>
<dbReference type="PIRSF" id="PIRSF038084">
    <property type="entry name" value="HAT-B_cat"/>
    <property type="match status" value="1"/>
</dbReference>
<dbReference type="EnsemblMetazoa" id="SMAR006627-RA">
    <property type="protein sequence ID" value="SMAR006627-PA"/>
    <property type="gene ID" value="SMAR006627"/>
</dbReference>
<evidence type="ECO:0000256" key="12">
    <source>
        <dbReference type="PIRSR" id="PIRSR038084-1"/>
    </source>
</evidence>
<dbReference type="InterPro" id="IPR000182">
    <property type="entry name" value="GNAT_dom"/>
</dbReference>
<dbReference type="OMA" id="WTCDAND"/>
<comment type="similarity">
    <text evidence="2 11">Belongs to the HAT1 family.</text>
</comment>
<evidence type="ECO:0000313" key="20">
    <source>
        <dbReference type="Proteomes" id="UP000014500"/>
    </source>
</evidence>
<organism evidence="19 20">
    <name type="scientific">Strigamia maritima</name>
    <name type="common">European centipede</name>
    <name type="synonym">Geophilus maritimus</name>
    <dbReference type="NCBI Taxonomy" id="126957"/>
    <lineage>
        <taxon>Eukaryota</taxon>
        <taxon>Metazoa</taxon>
        <taxon>Ecdysozoa</taxon>
        <taxon>Arthropoda</taxon>
        <taxon>Myriapoda</taxon>
        <taxon>Chilopoda</taxon>
        <taxon>Pleurostigmophora</taxon>
        <taxon>Geophilomorpha</taxon>
        <taxon>Linotaeniidae</taxon>
        <taxon>Strigamia</taxon>
    </lineage>
</organism>
<evidence type="ECO:0000256" key="3">
    <source>
        <dbReference type="ARBA" id="ARBA00013184"/>
    </source>
</evidence>
<dbReference type="GO" id="GO:0031509">
    <property type="term" value="P:subtelomeric heterochromatin formation"/>
    <property type="evidence" value="ECO:0007669"/>
    <property type="project" value="InterPro"/>
</dbReference>
<keyword evidence="20" id="KW-1185">Reference proteome</keyword>
<accession>T1IZF3</accession>
<evidence type="ECO:0000259" key="16">
    <source>
        <dbReference type="Pfam" id="PF00583"/>
    </source>
</evidence>
<dbReference type="InterPro" id="IPR013523">
    <property type="entry name" value="Hist_AcTrfase_HAT1_C"/>
</dbReference>
<dbReference type="PANTHER" id="PTHR12046">
    <property type="entry name" value="HISTONE ACETYLTRANSFERASE TYPE B CATALYTIC SUBUNIT"/>
    <property type="match status" value="1"/>
</dbReference>
<feature type="coiled-coil region" evidence="15">
    <location>
        <begin position="371"/>
        <end position="405"/>
    </location>
</feature>
<evidence type="ECO:0000259" key="17">
    <source>
        <dbReference type="Pfam" id="PF10394"/>
    </source>
</evidence>
<dbReference type="Gene3D" id="3.90.360.10">
    <property type="entry name" value="Histone acetyl transferase 1 (HAT1), N-terminal domain"/>
    <property type="match status" value="1"/>
</dbReference>
<evidence type="ECO:0000256" key="4">
    <source>
        <dbReference type="ARBA" id="ARBA00021268"/>
    </source>
</evidence>
<dbReference type="GO" id="GO:0042393">
    <property type="term" value="F:histone binding"/>
    <property type="evidence" value="ECO:0007669"/>
    <property type="project" value="InterPro"/>
</dbReference>
<dbReference type="EC" id="2.3.1.48" evidence="3 11"/>
<feature type="domain" description="Histone acetyltransferase type B catalytic subunit C-terminal" evidence="18">
    <location>
        <begin position="276"/>
        <end position="327"/>
    </location>
</feature>
<proteinExistence type="inferred from homology"/>